<feature type="region of interest" description="N-terminal hotdog fold" evidence="9">
    <location>
        <begin position="2955"/>
        <end position="3078"/>
    </location>
</feature>
<dbReference type="InterPro" id="IPR036736">
    <property type="entry name" value="ACP-like_sf"/>
</dbReference>
<feature type="compositionally biased region" description="Low complexity" evidence="10">
    <location>
        <begin position="1027"/>
        <end position="1043"/>
    </location>
</feature>
<dbReference type="Gene3D" id="3.40.366.10">
    <property type="entry name" value="Malonyl-Coenzyme A Acyl Carrier Protein, domain 2"/>
    <property type="match status" value="3"/>
</dbReference>
<dbReference type="InterPro" id="IPR041618">
    <property type="entry name" value="PKS_DE"/>
</dbReference>
<feature type="compositionally biased region" description="Polar residues" evidence="10">
    <location>
        <begin position="1017"/>
        <end position="1026"/>
    </location>
</feature>
<feature type="active site" description="Proton donor; for dehydratase activity" evidence="9">
    <location>
        <position position="1120"/>
    </location>
</feature>
<dbReference type="Pfam" id="PF21089">
    <property type="entry name" value="PKS_DH_N"/>
    <property type="match status" value="2"/>
</dbReference>
<dbReference type="Pfam" id="PF13602">
    <property type="entry name" value="ADH_zinc_N_2"/>
    <property type="match status" value="1"/>
</dbReference>
<dbReference type="SUPFAM" id="SSF47336">
    <property type="entry name" value="ACP-like"/>
    <property type="match status" value="3"/>
</dbReference>
<evidence type="ECO:0000256" key="4">
    <source>
        <dbReference type="ARBA" id="ARBA00022553"/>
    </source>
</evidence>
<evidence type="ECO:0000259" key="11">
    <source>
        <dbReference type="PROSITE" id="PS50075"/>
    </source>
</evidence>
<dbReference type="InterPro" id="IPR055123">
    <property type="entry name" value="SpnB-like_Rossmann"/>
</dbReference>
<dbReference type="SUPFAM" id="SSF53901">
    <property type="entry name" value="Thiolase-like"/>
    <property type="match status" value="3"/>
</dbReference>
<reference evidence="14 15" key="1">
    <citation type="submission" date="2021-01" db="EMBL/GenBank/DDBJ databases">
        <title>Whole genome shotgun sequence of Actinoplanes humidus NBRC 14915.</title>
        <authorList>
            <person name="Komaki H."/>
            <person name="Tamura T."/>
        </authorList>
    </citation>
    <scope>NUCLEOTIDE SEQUENCE [LARGE SCALE GENOMIC DNA]</scope>
    <source>
        <strain evidence="14 15">NBRC 14915</strain>
    </source>
</reference>
<dbReference type="SMART" id="SM00822">
    <property type="entry name" value="PKS_KR"/>
    <property type="match status" value="2"/>
</dbReference>
<evidence type="ECO:0000259" key="12">
    <source>
        <dbReference type="PROSITE" id="PS52004"/>
    </source>
</evidence>
<evidence type="ECO:0000256" key="6">
    <source>
        <dbReference type="ARBA" id="ARBA00023194"/>
    </source>
</evidence>
<dbReference type="SUPFAM" id="SSF55048">
    <property type="entry name" value="Probable ACP-binding domain of malonyl-CoA ACP transacylase"/>
    <property type="match status" value="2"/>
</dbReference>
<dbReference type="Gene3D" id="1.10.1200.10">
    <property type="entry name" value="ACP-like"/>
    <property type="match status" value="3"/>
</dbReference>
<dbReference type="Gene3D" id="6.10.140.1830">
    <property type="match status" value="1"/>
</dbReference>
<dbReference type="PANTHER" id="PTHR43775:SF51">
    <property type="entry name" value="INACTIVE PHENOLPHTHIOCEROL SYNTHESIS POLYKETIDE SYNTHASE TYPE I PKS1-RELATED"/>
    <property type="match status" value="1"/>
</dbReference>
<feature type="domain" description="Ketosynthase family 3 (KS3)" evidence="12">
    <location>
        <begin position="34"/>
        <end position="461"/>
    </location>
</feature>
<dbReference type="InterPro" id="IPR016036">
    <property type="entry name" value="Malonyl_transacylase_ACP-bd"/>
</dbReference>
<dbReference type="InterPro" id="IPR049900">
    <property type="entry name" value="PKS_mFAS_DH"/>
</dbReference>
<dbReference type="Pfam" id="PF02801">
    <property type="entry name" value="Ketoacyl-synt_C"/>
    <property type="match status" value="3"/>
</dbReference>
<evidence type="ECO:0000313" key="14">
    <source>
        <dbReference type="EMBL" id="GIE26140.1"/>
    </source>
</evidence>
<dbReference type="InterPro" id="IPR013968">
    <property type="entry name" value="PKS_KR"/>
</dbReference>
<dbReference type="Gene3D" id="3.40.50.11460">
    <property type="match status" value="1"/>
</dbReference>
<dbReference type="InterPro" id="IPR020843">
    <property type="entry name" value="ER"/>
</dbReference>
<dbReference type="Pfam" id="PF22953">
    <property type="entry name" value="SpnB_Rossmann"/>
    <property type="match status" value="2"/>
</dbReference>
<keyword evidence="15" id="KW-1185">Reference proteome</keyword>
<dbReference type="PROSITE" id="PS50075">
    <property type="entry name" value="CARRIER"/>
    <property type="match status" value="3"/>
</dbReference>
<dbReference type="PROSITE" id="PS01162">
    <property type="entry name" value="QOR_ZETA_CRYSTAL"/>
    <property type="match status" value="1"/>
</dbReference>
<dbReference type="InterPro" id="IPR049551">
    <property type="entry name" value="PKS_DH_C"/>
</dbReference>
<feature type="domain" description="Ketosynthase family 3 (KS3)" evidence="12">
    <location>
        <begin position="2087"/>
        <end position="2513"/>
    </location>
</feature>
<dbReference type="Pfam" id="PF08240">
    <property type="entry name" value="ADH_N"/>
    <property type="match status" value="1"/>
</dbReference>
<comment type="pathway">
    <text evidence="2">Antibiotic biosynthesis.</text>
</comment>
<keyword evidence="8" id="KW-0012">Acyltransferase</keyword>
<dbReference type="InterPro" id="IPR014030">
    <property type="entry name" value="Ketoacyl_synth_N"/>
</dbReference>
<dbReference type="InterPro" id="IPR049552">
    <property type="entry name" value="PKS_DH_N"/>
</dbReference>
<comment type="caution">
    <text evidence="14">The sequence shown here is derived from an EMBL/GenBank/DDBJ whole genome shotgun (WGS) entry which is preliminary data.</text>
</comment>
<keyword evidence="6" id="KW-0045">Antibiotic biosynthesis</keyword>
<dbReference type="Gene3D" id="3.30.70.3290">
    <property type="match status" value="3"/>
</dbReference>
<dbReference type="PROSITE" id="PS00606">
    <property type="entry name" value="KS3_1"/>
    <property type="match status" value="3"/>
</dbReference>
<dbReference type="InterPro" id="IPR013154">
    <property type="entry name" value="ADH-like_N"/>
</dbReference>
<organism evidence="14 15">
    <name type="scientific">Winogradskya humida</name>
    <dbReference type="NCBI Taxonomy" id="113566"/>
    <lineage>
        <taxon>Bacteria</taxon>
        <taxon>Bacillati</taxon>
        <taxon>Actinomycetota</taxon>
        <taxon>Actinomycetes</taxon>
        <taxon>Micromonosporales</taxon>
        <taxon>Micromonosporaceae</taxon>
        <taxon>Winogradskya</taxon>
    </lineage>
</organism>
<evidence type="ECO:0000256" key="1">
    <source>
        <dbReference type="ARBA" id="ARBA00001957"/>
    </source>
</evidence>
<evidence type="ECO:0000256" key="9">
    <source>
        <dbReference type="PROSITE-ProRule" id="PRU01363"/>
    </source>
</evidence>
<dbReference type="InterPro" id="IPR042104">
    <property type="entry name" value="PKS_dehydratase_sf"/>
</dbReference>
<dbReference type="PANTHER" id="PTHR43775">
    <property type="entry name" value="FATTY ACID SYNTHASE"/>
    <property type="match status" value="1"/>
</dbReference>
<dbReference type="InterPro" id="IPR016039">
    <property type="entry name" value="Thiolase-like"/>
</dbReference>
<dbReference type="InterPro" id="IPR032821">
    <property type="entry name" value="PKS_assoc"/>
</dbReference>
<evidence type="ECO:0000313" key="15">
    <source>
        <dbReference type="Proteomes" id="UP000603200"/>
    </source>
</evidence>
<comment type="cofactor">
    <cofactor evidence="1">
        <name>pantetheine 4'-phosphate</name>
        <dbReference type="ChEBI" id="CHEBI:47942"/>
    </cofactor>
</comment>
<dbReference type="InterPro" id="IPR057326">
    <property type="entry name" value="KR_dom"/>
</dbReference>
<dbReference type="InterPro" id="IPR014031">
    <property type="entry name" value="Ketoacyl_synth_C"/>
</dbReference>
<dbReference type="Pfam" id="PF00550">
    <property type="entry name" value="PP-binding"/>
    <property type="match status" value="3"/>
</dbReference>
<feature type="active site" description="Proton donor; for dehydratase activity" evidence="9">
    <location>
        <position position="3153"/>
    </location>
</feature>
<evidence type="ECO:0008006" key="16">
    <source>
        <dbReference type="Google" id="ProtNLM"/>
    </source>
</evidence>
<dbReference type="InterPro" id="IPR016035">
    <property type="entry name" value="Acyl_Trfase/lysoPLipase"/>
</dbReference>
<gene>
    <name evidence="14" type="ORF">Ahu01nite_092420</name>
</gene>
<keyword evidence="4" id="KW-0597">Phosphoprotein</keyword>
<evidence type="ECO:0000259" key="13">
    <source>
        <dbReference type="PROSITE" id="PS52019"/>
    </source>
</evidence>
<dbReference type="InterPro" id="IPR036291">
    <property type="entry name" value="NAD(P)-bd_dom_sf"/>
</dbReference>
<dbReference type="Pfam" id="PF00698">
    <property type="entry name" value="Acyl_transf_1"/>
    <property type="match status" value="3"/>
</dbReference>
<dbReference type="Pfam" id="PF18369">
    <property type="entry name" value="PKS_DE"/>
    <property type="match status" value="1"/>
</dbReference>
<dbReference type="Pfam" id="PF08990">
    <property type="entry name" value="Docking"/>
    <property type="match status" value="1"/>
</dbReference>
<dbReference type="SMART" id="SM00829">
    <property type="entry name" value="PKS_ER"/>
    <property type="match status" value="1"/>
</dbReference>
<dbReference type="InterPro" id="IPR018201">
    <property type="entry name" value="Ketoacyl_synth_AS"/>
</dbReference>
<dbReference type="InterPro" id="IPR011032">
    <property type="entry name" value="GroES-like_sf"/>
</dbReference>
<feature type="region of interest" description="C-terminal hotdog fold" evidence="9">
    <location>
        <begin position="3092"/>
        <end position="3234"/>
    </location>
</feature>
<dbReference type="Pfam" id="PF00109">
    <property type="entry name" value="ketoacyl-synt"/>
    <property type="match status" value="3"/>
</dbReference>
<dbReference type="SMART" id="SM01294">
    <property type="entry name" value="PKS_PP_betabranch"/>
    <property type="match status" value="2"/>
</dbReference>
<feature type="domain" description="PKS/mFAS DH" evidence="13">
    <location>
        <begin position="2955"/>
        <end position="3234"/>
    </location>
</feature>
<feature type="domain" description="Carrier" evidence="11">
    <location>
        <begin position="4686"/>
        <end position="4761"/>
    </location>
</feature>
<dbReference type="Pfam" id="PF08659">
    <property type="entry name" value="KR"/>
    <property type="match status" value="2"/>
</dbReference>
<dbReference type="EMBL" id="BOMN01000136">
    <property type="protein sequence ID" value="GIE26140.1"/>
    <property type="molecule type" value="Genomic_DNA"/>
</dbReference>
<dbReference type="RefSeq" id="WP_239159673.1">
    <property type="nucleotide sequence ID" value="NZ_BAAATV010000015.1"/>
</dbReference>
<evidence type="ECO:0000256" key="5">
    <source>
        <dbReference type="ARBA" id="ARBA00022679"/>
    </source>
</evidence>
<dbReference type="InterPro" id="IPR015083">
    <property type="entry name" value="NorB/c/GfsB-D-like_docking"/>
</dbReference>
<dbReference type="PROSITE" id="PS52004">
    <property type="entry name" value="KS3_2"/>
    <property type="match status" value="3"/>
</dbReference>
<dbReference type="InterPro" id="IPR020807">
    <property type="entry name" value="PKS_DH"/>
</dbReference>
<dbReference type="SUPFAM" id="SSF52151">
    <property type="entry name" value="FabD/lysophospholipase-like"/>
    <property type="match status" value="3"/>
</dbReference>
<dbReference type="Gene3D" id="3.10.129.110">
    <property type="entry name" value="Polyketide synthase dehydratase"/>
    <property type="match status" value="2"/>
</dbReference>
<evidence type="ECO:0000256" key="7">
    <source>
        <dbReference type="ARBA" id="ARBA00023268"/>
    </source>
</evidence>
<keyword evidence="3" id="KW-0596">Phosphopantetheine</keyword>
<accession>A0ABQ4A5J6</accession>
<dbReference type="Gene3D" id="3.40.47.10">
    <property type="match status" value="3"/>
</dbReference>
<keyword evidence="5" id="KW-0808">Transferase</keyword>
<dbReference type="InterPro" id="IPR002364">
    <property type="entry name" value="Quin_OxRdtase/zeta-crystal_CS"/>
</dbReference>
<dbReference type="InterPro" id="IPR014043">
    <property type="entry name" value="Acyl_transferase_dom"/>
</dbReference>
<dbReference type="CDD" id="cd00833">
    <property type="entry name" value="PKS"/>
    <property type="match status" value="3"/>
</dbReference>
<dbReference type="CDD" id="cd05195">
    <property type="entry name" value="enoyl_red"/>
    <property type="match status" value="1"/>
</dbReference>
<dbReference type="SMART" id="SM00827">
    <property type="entry name" value="PKS_AT"/>
    <property type="match status" value="2"/>
</dbReference>
<keyword evidence="7" id="KW-0511">Multifunctional enzyme</keyword>
<dbReference type="InterPro" id="IPR006162">
    <property type="entry name" value="Ppantetheine_attach_site"/>
</dbReference>
<dbReference type="SMART" id="SM00823">
    <property type="entry name" value="PKS_PP"/>
    <property type="match status" value="3"/>
</dbReference>
<dbReference type="PROSITE" id="PS00012">
    <property type="entry name" value="PHOSPHOPANTETHEINE"/>
    <property type="match status" value="2"/>
</dbReference>
<dbReference type="Proteomes" id="UP000603200">
    <property type="component" value="Unassembled WGS sequence"/>
</dbReference>
<dbReference type="SMART" id="SM00826">
    <property type="entry name" value="PKS_DH"/>
    <property type="match status" value="2"/>
</dbReference>
<dbReference type="Gene3D" id="3.90.180.10">
    <property type="entry name" value="Medium-chain alcohol dehydrogenases, catalytic domain"/>
    <property type="match status" value="1"/>
</dbReference>
<feature type="domain" description="Carrier" evidence="11">
    <location>
        <begin position="3716"/>
        <end position="3791"/>
    </location>
</feature>
<evidence type="ECO:0000256" key="2">
    <source>
        <dbReference type="ARBA" id="ARBA00004792"/>
    </source>
</evidence>
<feature type="active site" description="Proton acceptor; for dehydratase activity" evidence="9">
    <location>
        <position position="946"/>
    </location>
</feature>
<feature type="domain" description="PKS/mFAS DH" evidence="13">
    <location>
        <begin position="914"/>
        <end position="1207"/>
    </location>
</feature>
<dbReference type="SMART" id="SM00825">
    <property type="entry name" value="PKS_KS"/>
    <property type="match status" value="3"/>
</dbReference>
<dbReference type="InterPro" id="IPR020806">
    <property type="entry name" value="PKS_PP-bd"/>
</dbReference>
<dbReference type="Pfam" id="PF14765">
    <property type="entry name" value="PS-DH"/>
    <property type="match status" value="2"/>
</dbReference>
<feature type="domain" description="Ketosynthase family 3 (KS3)" evidence="12">
    <location>
        <begin position="3810"/>
        <end position="4236"/>
    </location>
</feature>
<dbReference type="SUPFAM" id="SSF50129">
    <property type="entry name" value="GroES-like"/>
    <property type="match status" value="1"/>
</dbReference>
<dbReference type="PROSITE" id="PS52019">
    <property type="entry name" value="PKS_MFAS_DH"/>
    <property type="match status" value="2"/>
</dbReference>
<dbReference type="InterPro" id="IPR009081">
    <property type="entry name" value="PP-bd_ACP"/>
</dbReference>
<evidence type="ECO:0000256" key="10">
    <source>
        <dbReference type="SAM" id="MobiDB-lite"/>
    </source>
</evidence>
<feature type="region of interest" description="Disordered" evidence="10">
    <location>
        <begin position="1017"/>
        <end position="1043"/>
    </location>
</feature>
<feature type="domain" description="Carrier" evidence="11">
    <location>
        <begin position="1992"/>
        <end position="2067"/>
    </location>
</feature>
<dbReference type="SUPFAM" id="SSF51735">
    <property type="entry name" value="NAD(P)-binding Rossmann-fold domains"/>
    <property type="match status" value="5"/>
</dbReference>
<dbReference type="Pfam" id="PF16197">
    <property type="entry name" value="KAsynt_C_assoc"/>
    <property type="match status" value="3"/>
</dbReference>
<dbReference type="InterPro" id="IPR001227">
    <property type="entry name" value="Ac_transferase_dom_sf"/>
</dbReference>
<dbReference type="InterPro" id="IPR050091">
    <property type="entry name" value="PKS_NRPS_Biosynth_Enz"/>
</dbReference>
<name>A0ABQ4A5J6_9ACTN</name>
<feature type="region of interest" description="C-terminal hotdog fold" evidence="9">
    <location>
        <begin position="1059"/>
        <end position="1207"/>
    </location>
</feature>
<dbReference type="InterPro" id="IPR020841">
    <property type="entry name" value="PKS_Beta-ketoAc_synthase_dom"/>
</dbReference>
<dbReference type="Gene3D" id="3.40.50.720">
    <property type="entry name" value="NAD(P)-binding Rossmann-like Domain"/>
    <property type="match status" value="2"/>
</dbReference>
<proteinExistence type="predicted"/>
<feature type="active site" description="Proton acceptor; for dehydratase activity" evidence="9">
    <location>
        <position position="2987"/>
    </location>
</feature>
<dbReference type="CDD" id="cd08956">
    <property type="entry name" value="KR_3_FAS_SDR_x"/>
    <property type="match status" value="2"/>
</dbReference>
<protein>
    <recommendedName>
        <fullName evidence="16">Acyl transferase domain-containing protein</fullName>
    </recommendedName>
</protein>
<feature type="region of interest" description="N-terminal hotdog fold" evidence="9">
    <location>
        <begin position="914"/>
        <end position="1037"/>
    </location>
</feature>
<sequence length="4773" mass="493704">MTQPADKLLEALRASVKETERLRQRNRQLVAASSAPLAIVGMSCRYPGGVANPDDLWELIADGGDAISGFPDDRGWDVGSFYNPDPDAQGTAYVLDGGFLQGAATFDAGFFGISPREALAMDPQQRLLLEASWEALEASGLDPMSLRGSQTGVFVGVAPSDYIANPALHNMDGAEWHLMTGAATSVMSGRISYLLGLQGPAVSVDTACSSSLVALHLAAQALRAGECTLAVAGGVTVIMSPSGFIGFSRQRGLAEDGRCKAFSADADGMGMSEGVGMVVLERLDDARRNGHKVLAVIRGSAINQDGASNGLTAPNGPSQQRVIRAALANARLSSADVDVVEAHGTGTTLGDPIEAQALLNTYGQERPEGRPLWLGSVKSNIGHTQQAAGVAGVIKMVLALQHEQLPRTLHAEQPSPHVDWASGEVELLQQPVEWPAGERVRRAGISSFGMSGTNAHIIVEEAPAGESEQAVPVAEPAPVVSGANAWLVSSRSAEGVADQAARLGDWLTARPDLGSADVAWSLAVTRSAFDHRAVFVGADRDTLSDLGNAVSGVARSGGRPVFVFPGQGSQWIGMGRELAASSEVFAARLAECSQALAPYGSWSLFDDSLDWDKADVVQPLLWSVMVSLAAVWEAAGVVPDAVVGHSQGEIAAAVVAGMLSLEDGAKVVALRSQSLRALAGAGGMLSIQASAESVEKRLDDRLSLAVVNGPAAVVVSGEPDALLELKQELEAEGVRARMVAVDYASHGPQVESLKDEILTALDGVTPRTGRVPMVSAMTGEVLTGTELDAAYWYASLRTPVQFERAVRVLAELGHQIFIEVTPHPVMLGAITDIVADGGVCGTLRRDDGGVTRLVTSFAEAFVQGATVDWTRILPPAKRVDLPTYAFRPDRYWPDAAVPVSSGDPESLGMGAVGHPLLGATVELAGGSGLVCTGRLSLRAQPWLADHAVGGVVLLPGTGFVELAVRAGDQAGCGTLDELTLQAPLVVPADGSGVQVQVVVGAGDGTGRREVQVFSRTDAQQPWTQHATGTLAPGSTSGSTTGSTDAVVDAGLSAWPPRDATAVDIDGIYEAFAAGSLTYGPAFRGVREIWQRGTEVFAEVALPEGVAAEAGSYGLHPALMDAVLQASALLPQPDATIQPDATSGKGEVRLPFAWTGVELHAGGAAVLRARLSRDDRGNLTFVAADATGAPVISVSSLSTRPVTVEQLQSGPSDALYAVDWLPVTVAPAAPGPDWALLGTDHFGTGVRAYDAGTEAPGAVLACITGEVPQHVAIEALELVQRWLADDRLEPVPLIVLTRGAVPVVPGEGVSDLAAAAAWGLLRSAQSENPGRIFLVDLPATADVDLAALAGVPDSGEPELAFRGTGGALGAYGRRLVRPSGALVAPEGPWRLTPDAGGSLHDLTLAEAPEFALPLEAGHVRVGVRVAGLNFRDVLIALGMYPGGGVMGSEIAGVVLETGPGVTAVHPGDRVMGIAAGGFGPVVTTDARQLVRVPDGWSFATAASVPVAFLTAWYALVNLADARAGQKVLIHAAAGGVGSAAVQIARHLGLEVYATASPAKWPALLAAGLDEQHIASSRDARFEPEFLAATGGRGVDIVINSLAGDLIDASLRLLPAGGAFIEMGKTDLRDPGTLPAGLTYRPFDLGEAGPDQLGAMLATIVDLLSAHDLNPLPLRAWDVRRAPEAFRFMSQARHTGKLVLTMPAAPMPAATGTGTTLITGGTGTLGALVARHRAATGSLVLTSRSGPGAANVAVLSADLAGQGATVRVLECDAADRDALSTVLAGISDLTSVVHTAGILDDGVIASLTPERVATVMRPKADGAWNLHELTQRYDLTDFVLFSSAASATGAPGQGNYVAANAFLDALAAERRATGLPGTSLGWGMWAELSALTGQLSDAERARISRGVAALSAEEGLALFDLAVSRDEAVLVPARFDLPKMRAQAAQATDTSQVPALWRALIHTGGTRRTAASGPAGADSLHRQLAPLSAAERIRLLSDLIRTHVAAVLGHTTATAIEATRNFTDLGFDSLTAVELRNRLNGVTGLRLPATLVFDYPNLTVLAGHLRDLLVGDDAPAVDRPPAHAVPVDGDPIVIVGMACRFPRDVTSPDEFWQLLAGGTDAVSGFPDDRGWDADNLYHPDPDHTGTIYTRSGGFMGDASGFDAGFFGISPREALAMDPQQRLLLEVSWEAIERSGIEPGTLRGSPTGVFVGGFASGYGIGVAMGTEGSEGHLTTGFATSVLSGRVSYTLGLEGPAVTVDTACSSSLVALHLAAQALRSGECSLALAGGATVISTPDGFVGFSQQRGLAEDGRSKAFSAGADGMGMAEGAGVLVVERLSDARRNGHPVLAVVRSSAVNQDGASNGMTAPNGPSQQRVIRAALATAGLSTNDVDAVEAHGTGTTLGDPIEAQALLATYGQGRPEGRPLWLGSVKSNIGHTQAAAGVAGVMKMVLALRNEQLPRTLHAADPSPHVDWTAGDVRLLNEPVPWPSNGRVRRAGVSSFGISGTNAHIILEEAPAEDAAPVAVPPARVVSGAGARVLSSRSAAGLADQADRLRDWVSERPELDPADVAWSLATTRSVFEHRAVVVGDDQISGVARADARTVFVFPGQGSQWIGMGRELADSSEVFAARLAECSKALAPYGTWSLFDDSLDWDKADVVQPLLWSVMVSLAAVWEAAGVHPDAVVGHSQGEIAAAVVAGMLSLEDGAKVVALRSQSLRALAGAGGMLSIQASAESVEARLDDRVSLAVVNGPAAVVVSGEPAALLELKQEFDNEGVRARMVAVDYASHGPQVESLKDEILTVLAGVTPRAGRVPMVSAMTGEVLTGTELDAAYWYASLRAPVQFERAVRVLAELGHELFVEVTPHPVLLGAVGDIVEDGAVFGTLRRDDGGVTRLVTSFAEAFVRGATVDWTTVLPAAAQVELPTYAFRHERFWPDAPRYAAGGDPVSLGLGAVGHPLLGATVELAGGAGLVCTGRLSLRTHPWLADHAVGGVVLLPGTGFVELAVSAGDQAGCGVVEELTLQAPLLLPADGSGVQVQVVLGAADGTGRRDVRVYSRTDPQQPWTEHAGGTLAPAEEHAVTDAELAVWPPRDATVVDIDGMYEAFAAGALEYGPSFQGVRAAWRRGADVYAEVALPDEAAGDAGSYGLHPALLDAVLQASALLPQPGATGGEGLVRLPFAWTGVQLHAGGAGVLRARLRRDDRGDLTFTAADTMGAPVISVASLVTRPVAVDQLRSSTDTGPGDALFAVDWVPVSPAGGSPAGALALLGANPFGIDGIAYAGIADIVAAAELPRAVLVSIVGGTGDVAQAARQLTAETLALLQEWLAEDRLETVPLVVLTRGAVAALPGEGVTDLAAAAVWGLLRSAQAENPGRLILADVPATGVVDPDLLDSGEPELALRDAIGYGRRLIRPAPATVREVPAGTADSTAVRRAPAGTALITGGTGTLGALVARHLAVTGRAGTVVLLSRSGPWATGAATLAADLAALGTQVRIVAGDAADRDALAAIVDRVPPQSVFHTAGVIDDGVIASLTPQRLDAVMRPKTDAAWHLHELTADLDLDHFVLFSSAAATFGAPGQGNYVAANTFLDALASYRRAAGQPATSLAWGLWADVSGLTGQLSEAERARMGRNGITALTAGEALALMDTALTRDDAMLVAARLDLAGLRGQAARGAEVPALWKALAPAAARRTAASATAGAADSLRQQLSVLAPADGEQVLLELTRTHIAAVLGHTSGDAIEPARAFSDLGFDSLTAVELRNRLTAATGLRLPATLVFDYPSPVVLATHLRSQLIGELPAAAVPATPALALADDPIAIVGMSCRFPGGVTGPEDLWRLLDAGEDAISEFPADRGWDLEALYNPDATNQGTSYTQSGGFVTDASAFDAGFFEISPREALAMDPQQRLLLELSWEAFERAGIDPATLRGSQTGAFVGGYTSGYEQGVIADGTEVGGHLMTGVATSILSGRLSYAFGLEGPAMTVDTACSSALVALHLAAQALQAGECSLALVGGVTVMATPGTFIEFSRQRGLSTDGRCKAFSADADGTGFSEGAGMLVVERLSQARRNGHQVLAVLRGSALNQDGASNGLTAPNGPAQQRVIRSALANARLSAGDVDVVEAHGTGTTLGDPIEAQALLATYGQDRPEDQPLWLGSVKSNIGHTQAAAGVAGVIKMVLALRHGRIPQTLHADEPSPHVDWTAGDVRLLTESVPWPATGRPRRAGVSSFGISGTNAHVIVEEAPPVAEPGGPAPQPRPQVVAWTLSARTDQALQAQATRLREFLVERPELDPLDVALSLATTRTVFNRRAVVLGGDRAGLLGELAVMSAGVAAKDVVTGTAAGEQKLAFVFPGSDAGWPGSVASLLDDSPVFAARMAECEQALAPLVDWSLTEVLRGPAVERVEVLQPVLWAVLVSLAAMWRAAGVHPAAVAGDGPGEVAAAQVAGILTPADAARIAVSLASGSELTGIRVRPGTIAMYSTRDAAPVGDAELDAAWWLGAGDDPQWTETVLALAGAGIGGYVELSPEPVLSDRIAKVLADHAPDGATRTVTGALDRAGTGLQAFLTSLATVHVQGTTVDWAAVLAGGRKVDLPTYAFQRQRYWPTIPVQRPSSSDRERKFWAAVDGGDMSALAGLLGLAGHLNEDTPLGTVLAKLSQWRGQEPGTPAEATEAPGAREWMRQLDGLDPAEQQELMRRLVREGIAEMLGYDSLDWVPGDGDVFEMGMTSMLAVQLRESISERTGVNLPEGFIYDFYSPVAIADFLWAQLSAALPHNDSPAV</sequence>
<evidence type="ECO:0000256" key="3">
    <source>
        <dbReference type="ARBA" id="ARBA00022450"/>
    </source>
</evidence>
<evidence type="ECO:0000256" key="8">
    <source>
        <dbReference type="ARBA" id="ARBA00023315"/>
    </source>
</evidence>